<dbReference type="InterPro" id="IPR013783">
    <property type="entry name" value="Ig-like_fold"/>
</dbReference>
<dbReference type="EMBL" id="AE013598">
    <property type="protein sequence ID" value="AAW75606.1"/>
    <property type="molecule type" value="Genomic_DNA"/>
</dbReference>
<evidence type="ECO:0000313" key="4">
    <source>
        <dbReference type="EMBL" id="AAW75606.1"/>
    </source>
</evidence>
<evidence type="ECO:0000259" key="3">
    <source>
        <dbReference type="SMART" id="SM01217"/>
    </source>
</evidence>
<dbReference type="InterPro" id="IPR050288">
    <property type="entry name" value="Cellulose_deg_GH3"/>
</dbReference>
<dbReference type="FunFam" id="3.20.20.300:FF:000012">
    <property type="entry name" value="Exported beta-glucosidase"/>
    <property type="match status" value="1"/>
</dbReference>
<dbReference type="Gene3D" id="3.20.20.300">
    <property type="entry name" value="Glycoside hydrolase, family 3, N-terminal domain"/>
    <property type="match status" value="1"/>
</dbReference>
<dbReference type="Pfam" id="PF01915">
    <property type="entry name" value="Glyco_hydro_3_C"/>
    <property type="match status" value="1"/>
</dbReference>
<dbReference type="PANTHER" id="PTHR42715">
    <property type="entry name" value="BETA-GLUCOSIDASE"/>
    <property type="match status" value="1"/>
</dbReference>
<dbReference type="PANTHER" id="PTHR42715:SF10">
    <property type="entry name" value="BETA-GLUCOSIDASE"/>
    <property type="match status" value="1"/>
</dbReference>
<dbReference type="PRINTS" id="PR00133">
    <property type="entry name" value="GLHYDRLASE3"/>
</dbReference>
<dbReference type="FunFam" id="3.40.50.1700:FF:000011">
    <property type="entry name" value="Exported beta-glucosidase"/>
    <property type="match status" value="1"/>
</dbReference>
<evidence type="ECO:0000313" key="5">
    <source>
        <dbReference type="Proteomes" id="UP000006735"/>
    </source>
</evidence>
<dbReference type="AlphaFoldDB" id="Q5H0B5"/>
<dbReference type="KEGG" id="xoo:XOO2352"/>
<organism evidence="4 5">
    <name type="scientific">Xanthomonas oryzae pv. oryzae (strain KACC10331 / KXO85)</name>
    <dbReference type="NCBI Taxonomy" id="291331"/>
    <lineage>
        <taxon>Bacteria</taxon>
        <taxon>Pseudomonadati</taxon>
        <taxon>Pseudomonadota</taxon>
        <taxon>Gammaproteobacteria</taxon>
        <taxon>Lysobacterales</taxon>
        <taxon>Lysobacteraceae</taxon>
        <taxon>Xanthomonas</taxon>
    </lineage>
</organism>
<dbReference type="Gene3D" id="2.60.40.10">
    <property type="entry name" value="Immunoglobulins"/>
    <property type="match status" value="1"/>
</dbReference>
<dbReference type="Gene3D" id="3.40.50.1700">
    <property type="entry name" value="Glycoside hydrolase family 3 C-terminal domain"/>
    <property type="match status" value="1"/>
</dbReference>
<dbReference type="InterPro" id="IPR001764">
    <property type="entry name" value="Glyco_hydro_3_N"/>
</dbReference>
<dbReference type="InterPro" id="IPR036962">
    <property type="entry name" value="Glyco_hydro_3_N_sf"/>
</dbReference>
<evidence type="ECO:0000256" key="1">
    <source>
        <dbReference type="ARBA" id="ARBA00005336"/>
    </source>
</evidence>
<keyword evidence="2" id="KW-0378">Hydrolase</keyword>
<dbReference type="InterPro" id="IPR002772">
    <property type="entry name" value="Glyco_hydro_3_C"/>
</dbReference>
<feature type="domain" description="Fibronectin type III-like" evidence="3">
    <location>
        <begin position="688"/>
        <end position="756"/>
    </location>
</feature>
<dbReference type="SMART" id="SM01217">
    <property type="entry name" value="Fn3_like"/>
    <property type="match status" value="1"/>
</dbReference>
<dbReference type="HOGENOM" id="CLU_004542_4_1_6"/>
<comment type="similarity">
    <text evidence="1">Belongs to the glycosyl hydrolase 3 family.</text>
</comment>
<evidence type="ECO:0000256" key="2">
    <source>
        <dbReference type="ARBA" id="ARBA00022801"/>
    </source>
</evidence>
<dbReference type="GO" id="GO:0004553">
    <property type="term" value="F:hydrolase activity, hydrolyzing O-glycosyl compounds"/>
    <property type="evidence" value="ECO:0007669"/>
    <property type="project" value="InterPro"/>
</dbReference>
<dbReference type="STRING" id="291331.XOO2352"/>
<reference evidence="4 5" key="1">
    <citation type="journal article" date="2005" name="Nucleic Acids Res.">
        <title>The genome sequence of Xanthomonas oryzae pathovar oryzae KACC10331, the bacterial blight pathogen of rice.</title>
        <authorList>
            <person name="Lee B.M."/>
            <person name="Park Y.J."/>
            <person name="Park D.S."/>
            <person name="Kang H.W."/>
            <person name="Kim J.G."/>
            <person name="Song E.S."/>
            <person name="Park I.C."/>
            <person name="Yoon U.H."/>
            <person name="Hahn J.H."/>
            <person name="Koo B.S."/>
            <person name="Lee G.B."/>
            <person name="Kim H."/>
            <person name="Park H.S."/>
            <person name="Yoon K.O."/>
            <person name="Kim J.H."/>
            <person name="Jung C.H."/>
            <person name="Koh N.H."/>
            <person name="Seo J.S."/>
            <person name="Go S.J."/>
        </authorList>
    </citation>
    <scope>NUCLEOTIDE SEQUENCE [LARGE SCALE GENOMIC DNA]</scope>
    <source>
        <strain evidence="5">KACC10331 / KXO85</strain>
    </source>
</reference>
<dbReference type="InterPro" id="IPR036881">
    <property type="entry name" value="Glyco_hydro_3_C_sf"/>
</dbReference>
<name>Q5H0B5_XANOR</name>
<dbReference type="SUPFAM" id="SSF51445">
    <property type="entry name" value="(Trans)glycosidases"/>
    <property type="match status" value="1"/>
</dbReference>
<accession>Q5H0B5</accession>
<protein>
    <submittedName>
        <fullName evidence="4">Beta-glucosidase</fullName>
    </submittedName>
</protein>
<dbReference type="Pfam" id="PF14310">
    <property type="entry name" value="Fn3-like"/>
    <property type="match status" value="1"/>
</dbReference>
<dbReference type="SUPFAM" id="SSF52279">
    <property type="entry name" value="Beta-D-glucan exohydrolase, C-terminal domain"/>
    <property type="match status" value="1"/>
</dbReference>
<dbReference type="GO" id="GO:0005975">
    <property type="term" value="P:carbohydrate metabolic process"/>
    <property type="evidence" value="ECO:0007669"/>
    <property type="project" value="InterPro"/>
</dbReference>
<proteinExistence type="inferred from homology"/>
<dbReference type="Pfam" id="PF00933">
    <property type="entry name" value="Glyco_hydro_3"/>
    <property type="match status" value="1"/>
</dbReference>
<sequence>MISHFGAPLIRYDPALQGHAVPQLDMKTFTRRQHRPRPLILAVGLGLGIALTAPLAAAQNAPSSQPWRDTALTADQRADRLLAQMTEDEKFQMLRSYLGLGTDKIPKPAGALGSAGYVPGIARLGIPAQQLADAGVGVTNPGGIRKGDYATAMPSVLSTASSWNRQLAYAGGKTMGRESWQQGFNVLLAGSVNLQRDPRNGRNFEYAGEDPLLAGTMVGESIRGVQSEHVLSTMKHFALNDMETRRNFHSAQIGEQAMHESDLLAFEIALKIGDPASVMCSYNKINGVYGCEHDYLLNQVLKQEWKYPGYVMSDWGGVHSGSKAALAGLDQESAGEVFDVAVFFDAPLRMAVSAGVVPRARFDDMVKRILRSLFAHGAFDYPTQRQPIDGKAGLLAAQHVAEAGSVLLRNEQAMLPVSQDVRRIAVIGGYADKGVMSGGGSSRVDVTINGGNAVPGITPTTWPGPVIIHPSSPLQALRAALPNAQIDYVDGKDRAAAARAAKAADVAIVFATQWATESVDLPDMRLPDNQDALIEAVAKANPKTTVVLETNGPVRMPWAERVPAVLQAWYPGIGGGEAIANLLTGTVNPSGHLPVTWPVDESQLPRPSIPGLGFKPAKPGEDTIDYAIEGANVGYKWFAAHKLTPRYPFGHGLSYTQFRMDGLRVEANGSQLTASFEVENIGQREGAAVPQLYVTLPDGHATPLRLIGWQKLTLKPGEKRSVQVVAEPKTLADFDAQARRWTIAAGTYRVQLARSASEPVQSAAVTLQAAQLP</sequence>
<gene>
    <name evidence="4" type="primary">bglS</name>
    <name evidence="4" type="ordered locus">XOO2352</name>
</gene>
<keyword evidence="5" id="KW-1185">Reference proteome</keyword>
<dbReference type="Proteomes" id="UP000006735">
    <property type="component" value="Chromosome"/>
</dbReference>
<dbReference type="InterPro" id="IPR026891">
    <property type="entry name" value="Fn3-like"/>
</dbReference>
<dbReference type="FunFam" id="3.20.20.300:FF:000016">
    <property type="entry name" value="Exported beta-glucosidase"/>
    <property type="match status" value="1"/>
</dbReference>
<dbReference type="InterPro" id="IPR017853">
    <property type="entry name" value="GH"/>
</dbReference>